<protein>
    <recommendedName>
        <fullName evidence="4">Outer membrane efflux protein</fullName>
    </recommendedName>
</protein>
<evidence type="ECO:0008006" key="4">
    <source>
        <dbReference type="Google" id="ProtNLM"/>
    </source>
</evidence>
<evidence type="ECO:0000313" key="2">
    <source>
        <dbReference type="EMBL" id="SFI16288.1"/>
    </source>
</evidence>
<accession>A0A1I3FYH8</accession>
<dbReference type="OrthoDB" id="798552at2"/>
<dbReference type="RefSeq" id="WP_090625695.1">
    <property type="nucleotide sequence ID" value="NZ_FOQO01000002.1"/>
</dbReference>
<reference evidence="2 3" key="1">
    <citation type="submission" date="2016-10" db="EMBL/GenBank/DDBJ databases">
        <authorList>
            <person name="de Groot N.N."/>
        </authorList>
    </citation>
    <scope>NUCLEOTIDE SEQUENCE [LARGE SCALE GENOMIC DNA]</scope>
    <source>
        <strain evidence="2 3">RK1</strain>
    </source>
</reference>
<name>A0A1I3FYH8_9SPHI</name>
<sequence>MKTLVIIALFATANLGTSLFANPTETPDATPATAFKSQIAFHQFTISTLWKQYDLAVQRIRNSVGNHASLERDEAFFISVYQQDIDNDIRVEESKKAITDIKARYLSAHEKRSAEEALRIAALQIQLKNALKREAKALNKTKRTYAGLANTLPVFAEVESYVNESIERVDMLLADSDEITIATR</sequence>
<feature type="signal peptide" evidence="1">
    <location>
        <begin position="1"/>
        <end position="21"/>
    </location>
</feature>
<proteinExistence type="predicted"/>
<feature type="chain" id="PRO_5011624176" description="Outer membrane efflux protein" evidence="1">
    <location>
        <begin position="22"/>
        <end position="184"/>
    </location>
</feature>
<keyword evidence="3" id="KW-1185">Reference proteome</keyword>
<keyword evidence="1" id="KW-0732">Signal</keyword>
<dbReference type="AlphaFoldDB" id="A0A1I3FYH8"/>
<dbReference type="EMBL" id="FOQO01000002">
    <property type="protein sequence ID" value="SFI16288.1"/>
    <property type="molecule type" value="Genomic_DNA"/>
</dbReference>
<evidence type="ECO:0000313" key="3">
    <source>
        <dbReference type="Proteomes" id="UP000198670"/>
    </source>
</evidence>
<dbReference type="Proteomes" id="UP000198670">
    <property type="component" value="Unassembled WGS sequence"/>
</dbReference>
<evidence type="ECO:0000256" key="1">
    <source>
        <dbReference type="SAM" id="SignalP"/>
    </source>
</evidence>
<organism evidence="2 3">
    <name type="scientific">Parapedobacter indicus</name>
    <dbReference type="NCBI Taxonomy" id="1477437"/>
    <lineage>
        <taxon>Bacteria</taxon>
        <taxon>Pseudomonadati</taxon>
        <taxon>Bacteroidota</taxon>
        <taxon>Sphingobacteriia</taxon>
        <taxon>Sphingobacteriales</taxon>
        <taxon>Sphingobacteriaceae</taxon>
        <taxon>Parapedobacter</taxon>
    </lineage>
</organism>
<gene>
    <name evidence="2" type="ORF">SAMN05444682_102558</name>
</gene>